<proteinExistence type="predicted"/>
<dbReference type="RefSeq" id="XP_019018015.1">
    <property type="nucleotide sequence ID" value="XM_019161315.1"/>
</dbReference>
<gene>
    <name evidence="4" type="ORF">PICMEDRAFT_16711</name>
</gene>
<protein>
    <submittedName>
        <fullName evidence="4">Uncharacterized protein</fullName>
    </submittedName>
</protein>
<keyword evidence="3" id="KW-0472">Membrane</keyword>
<evidence type="ECO:0000256" key="3">
    <source>
        <dbReference type="SAM" id="Phobius"/>
    </source>
</evidence>
<feature type="compositionally biased region" description="Polar residues" evidence="2">
    <location>
        <begin position="86"/>
        <end position="102"/>
    </location>
</feature>
<dbReference type="AlphaFoldDB" id="A0A1E3NL84"/>
<evidence type="ECO:0000313" key="5">
    <source>
        <dbReference type="Proteomes" id="UP000094455"/>
    </source>
</evidence>
<keyword evidence="3" id="KW-1133">Transmembrane helix</keyword>
<feature type="region of interest" description="Disordered" evidence="2">
    <location>
        <begin position="1"/>
        <end position="113"/>
    </location>
</feature>
<feature type="coiled-coil region" evidence="1">
    <location>
        <begin position="170"/>
        <end position="205"/>
    </location>
</feature>
<feature type="compositionally biased region" description="Low complexity" evidence="2">
    <location>
        <begin position="27"/>
        <end position="85"/>
    </location>
</feature>
<accession>A0A1E3NL84</accession>
<reference evidence="4 5" key="1">
    <citation type="journal article" date="2016" name="Proc. Natl. Acad. Sci. U.S.A.">
        <title>Comparative genomics of biotechnologically important yeasts.</title>
        <authorList>
            <person name="Riley R."/>
            <person name="Haridas S."/>
            <person name="Wolfe K.H."/>
            <person name="Lopes M.R."/>
            <person name="Hittinger C.T."/>
            <person name="Goeker M."/>
            <person name="Salamov A.A."/>
            <person name="Wisecaver J.H."/>
            <person name="Long T.M."/>
            <person name="Calvey C.H."/>
            <person name="Aerts A.L."/>
            <person name="Barry K.W."/>
            <person name="Choi C."/>
            <person name="Clum A."/>
            <person name="Coughlan A.Y."/>
            <person name="Deshpande S."/>
            <person name="Douglass A.P."/>
            <person name="Hanson S.J."/>
            <person name="Klenk H.-P."/>
            <person name="LaButti K.M."/>
            <person name="Lapidus A."/>
            <person name="Lindquist E.A."/>
            <person name="Lipzen A.M."/>
            <person name="Meier-Kolthoff J.P."/>
            <person name="Ohm R.A."/>
            <person name="Otillar R.P."/>
            <person name="Pangilinan J.L."/>
            <person name="Peng Y."/>
            <person name="Rokas A."/>
            <person name="Rosa C.A."/>
            <person name="Scheuner C."/>
            <person name="Sibirny A.A."/>
            <person name="Slot J.C."/>
            <person name="Stielow J.B."/>
            <person name="Sun H."/>
            <person name="Kurtzman C.P."/>
            <person name="Blackwell M."/>
            <person name="Grigoriev I.V."/>
            <person name="Jeffries T.W."/>
        </authorList>
    </citation>
    <scope>NUCLEOTIDE SEQUENCE [LARGE SCALE GENOMIC DNA]</scope>
    <source>
        <strain evidence="4 5">NRRL Y-2026</strain>
    </source>
</reference>
<evidence type="ECO:0000313" key="4">
    <source>
        <dbReference type="EMBL" id="ODQ46902.1"/>
    </source>
</evidence>
<organism evidence="4 5">
    <name type="scientific">Pichia membranifaciens NRRL Y-2026</name>
    <dbReference type="NCBI Taxonomy" id="763406"/>
    <lineage>
        <taxon>Eukaryota</taxon>
        <taxon>Fungi</taxon>
        <taxon>Dikarya</taxon>
        <taxon>Ascomycota</taxon>
        <taxon>Saccharomycotina</taxon>
        <taxon>Pichiomycetes</taxon>
        <taxon>Pichiales</taxon>
        <taxon>Pichiaceae</taxon>
        <taxon>Pichia</taxon>
    </lineage>
</organism>
<sequence length="357" mass="38475">MTFLGELKSKTKRLHKSDKEKSKSKSSLKSIASLGSHHSHPGTSSPSKSLSSGNSLRSLYTSHSKSSKANLSSASISDSPSIAESNTASVISSPVQESLSTGETEETKISSAPLAVNDTTKTLLSSNTVDTVVSDQPDPQEKQTNTYNPTVQKTPVILDIPNFQSTTMPKQQYEDKAQKAANDVEAKAETVTKNAQKEAKNLSEKVKKDLPTSDEIDSFFEKIRKAFVSLYSSTSSTISSALGSTSRSLVALYQKSLSIIQTSAAKSIDFTKYYYSSASTKVSQNPLIAYDALYLTACSALGGAAYTYHRDFLTKKICEHCHHTNNTLHLATAVGVCLSILGVGNYLYLRKPGTKKA</sequence>
<feature type="compositionally biased region" description="Polar residues" evidence="2">
    <location>
        <begin position="142"/>
        <end position="152"/>
    </location>
</feature>
<dbReference type="EMBL" id="KV454003">
    <property type="protein sequence ID" value="ODQ46902.1"/>
    <property type="molecule type" value="Genomic_DNA"/>
</dbReference>
<evidence type="ECO:0000256" key="1">
    <source>
        <dbReference type="SAM" id="Coils"/>
    </source>
</evidence>
<keyword evidence="5" id="KW-1185">Reference proteome</keyword>
<dbReference type="Proteomes" id="UP000094455">
    <property type="component" value="Unassembled WGS sequence"/>
</dbReference>
<keyword evidence="3" id="KW-0812">Transmembrane</keyword>
<feature type="transmembrane region" description="Helical" evidence="3">
    <location>
        <begin position="328"/>
        <end position="349"/>
    </location>
</feature>
<feature type="region of interest" description="Disordered" evidence="2">
    <location>
        <begin position="127"/>
        <end position="152"/>
    </location>
</feature>
<dbReference type="OrthoDB" id="10415776at2759"/>
<keyword evidence="1" id="KW-0175">Coiled coil</keyword>
<evidence type="ECO:0000256" key="2">
    <source>
        <dbReference type="SAM" id="MobiDB-lite"/>
    </source>
</evidence>
<name>A0A1E3NL84_9ASCO</name>
<dbReference type="GeneID" id="30178002"/>